<feature type="compositionally biased region" description="Polar residues" evidence="1">
    <location>
        <begin position="276"/>
        <end position="289"/>
    </location>
</feature>
<keyword evidence="2" id="KW-0812">Transmembrane</keyword>
<dbReference type="InterPro" id="IPR028087">
    <property type="entry name" value="Tad_N"/>
</dbReference>
<feature type="domain" description="VWFA" evidence="3">
    <location>
        <begin position="145"/>
        <end position="225"/>
    </location>
</feature>
<sequence>MRIGFGRLAAFKSDVRGNTLILFAFSLLPLMGMIGGALDMSRAYLVKSRLQNACDAAVLGGRRAMSASTFDTPARDAANRFFNLNFATGQYGTTALTMAYDVGNDMIVHGKAGVVVTTTIMKIFGFASIPLEATCDAQLQLPNSDIMFVLDTTLSMSETNTGDSQSKIAALRQAVTDFYTTLNNAQSPASQVRYGFVPYSSTVNVGLLLKRDWMVDNAEYQSREQDGPPVPKDGGKEGDTIPKETDTSAWSPPPVVTETTGPSESCVAPANDDKTNTSYSAWSPSNTAVPRSRSGTRTRNGSTYSASRNSAGVCIIKKTTYTNSVQTFTDNVIANPNAGQDKADGYTYYWNYKKIAFPVGIVKGSNSSGLMAGGSATLMIGNNFTAKTINWGNSSQGACIEERQTLRPYETGTAYDLDIDMVPIPSDARTQWRPFLPDLVWARSVTNYTPAGAGVITGWQFDPVTHSSNNYVALSSYKTDFAACPAAARKLAAIRTTTEKSDFTNYLKALVPRGRTYHDIGMLWGLRLMSAEGLFASENAASASGGNIARNLIFMTDGDTETNIADYDAYGLAALDRRRTPLNRLPTKSEQDGIVEDRLSRLCTVAKEKKNITVWVIAFGTSLTSLLSDCASPNRAYQADNAAELNTTFADIAARISQLRVTH</sequence>
<dbReference type="RefSeq" id="WP_147082302.1">
    <property type="nucleotide sequence ID" value="NZ_VOQR01000001.1"/>
</dbReference>
<feature type="compositionally biased region" description="Basic and acidic residues" evidence="1">
    <location>
        <begin position="233"/>
        <end position="246"/>
    </location>
</feature>
<keyword evidence="2" id="KW-0472">Membrane</keyword>
<dbReference type="SUPFAM" id="SSF53300">
    <property type="entry name" value="vWA-like"/>
    <property type="match status" value="1"/>
</dbReference>
<keyword evidence="2" id="KW-1133">Transmembrane helix</keyword>
<feature type="transmembrane region" description="Helical" evidence="2">
    <location>
        <begin position="20"/>
        <end position="38"/>
    </location>
</feature>
<gene>
    <name evidence="4" type="ORF">FSB78_09870</name>
</gene>
<dbReference type="InterPro" id="IPR002035">
    <property type="entry name" value="VWF_A"/>
</dbReference>
<dbReference type="Pfam" id="PF13400">
    <property type="entry name" value="Tad"/>
    <property type="match status" value="1"/>
</dbReference>
<proteinExistence type="predicted"/>
<evidence type="ECO:0000256" key="2">
    <source>
        <dbReference type="SAM" id="Phobius"/>
    </source>
</evidence>
<dbReference type="AlphaFoldDB" id="A0A5C6UEM3"/>
<dbReference type="Gene3D" id="3.40.50.410">
    <property type="entry name" value="von Willebrand factor, type A domain"/>
    <property type="match status" value="2"/>
</dbReference>
<accession>A0A5C6UEM3</accession>
<dbReference type="Proteomes" id="UP000321250">
    <property type="component" value="Unassembled WGS sequence"/>
</dbReference>
<feature type="region of interest" description="Disordered" evidence="1">
    <location>
        <begin position="220"/>
        <end position="306"/>
    </location>
</feature>
<feature type="compositionally biased region" description="Low complexity" evidence="1">
    <location>
        <begin position="291"/>
        <end position="305"/>
    </location>
</feature>
<keyword evidence="5" id="KW-1185">Reference proteome</keyword>
<evidence type="ECO:0000259" key="3">
    <source>
        <dbReference type="PROSITE" id="PS50234"/>
    </source>
</evidence>
<dbReference type="OrthoDB" id="7522752at2"/>
<comment type="caution">
    <text evidence="4">The sequence shown here is derived from an EMBL/GenBank/DDBJ whole genome shotgun (WGS) entry which is preliminary data.</text>
</comment>
<evidence type="ECO:0000313" key="4">
    <source>
        <dbReference type="EMBL" id="TXC71223.1"/>
    </source>
</evidence>
<evidence type="ECO:0000313" key="5">
    <source>
        <dbReference type="Proteomes" id="UP000321250"/>
    </source>
</evidence>
<protein>
    <recommendedName>
        <fullName evidence="3">VWFA domain-containing protein</fullName>
    </recommendedName>
</protein>
<name>A0A5C6UEM3_9SPHN</name>
<dbReference type="InterPro" id="IPR036465">
    <property type="entry name" value="vWFA_dom_sf"/>
</dbReference>
<reference evidence="4 5" key="1">
    <citation type="journal article" date="2013" name="Antonie Van Leeuwenhoek">
        <title>Sphingomonas ginsenosidivorax sp. nov., with the ability to transform ginsenosides.</title>
        <authorList>
            <person name="Jin X.F."/>
            <person name="Kim J.K."/>
            <person name="Liu Q.M."/>
            <person name="Kang M.S."/>
            <person name="He D."/>
            <person name="Jin F.X."/>
            <person name="Kim S.C."/>
            <person name="Im W.T."/>
        </authorList>
    </citation>
    <scope>NUCLEOTIDE SEQUENCE [LARGE SCALE GENOMIC DNA]</scope>
    <source>
        <strain evidence="4 5">KHI67</strain>
    </source>
</reference>
<evidence type="ECO:0000256" key="1">
    <source>
        <dbReference type="SAM" id="MobiDB-lite"/>
    </source>
</evidence>
<dbReference type="EMBL" id="VOQR01000001">
    <property type="protein sequence ID" value="TXC71223.1"/>
    <property type="molecule type" value="Genomic_DNA"/>
</dbReference>
<dbReference type="PROSITE" id="PS50234">
    <property type="entry name" value="VWFA"/>
    <property type="match status" value="1"/>
</dbReference>
<organism evidence="4 5">
    <name type="scientific">Sphingomonas ginsenosidivorax</name>
    <dbReference type="NCBI Taxonomy" id="862135"/>
    <lineage>
        <taxon>Bacteria</taxon>
        <taxon>Pseudomonadati</taxon>
        <taxon>Pseudomonadota</taxon>
        <taxon>Alphaproteobacteria</taxon>
        <taxon>Sphingomonadales</taxon>
        <taxon>Sphingomonadaceae</taxon>
        <taxon>Sphingomonas</taxon>
    </lineage>
</organism>